<dbReference type="Pfam" id="PF13365">
    <property type="entry name" value="Trypsin_2"/>
    <property type="match status" value="1"/>
</dbReference>
<dbReference type="SUPFAM" id="SSF50156">
    <property type="entry name" value="PDZ domain-like"/>
    <property type="match status" value="2"/>
</dbReference>
<feature type="domain" description="PDZ" evidence="6">
    <location>
        <begin position="380"/>
        <end position="446"/>
    </location>
</feature>
<feature type="transmembrane region" description="Helical" evidence="5">
    <location>
        <begin position="12"/>
        <end position="34"/>
    </location>
</feature>
<evidence type="ECO:0000313" key="8">
    <source>
        <dbReference type="Proteomes" id="UP000178606"/>
    </source>
</evidence>
<dbReference type="PROSITE" id="PS50106">
    <property type="entry name" value="PDZ"/>
    <property type="match status" value="2"/>
</dbReference>
<dbReference type="SUPFAM" id="SSF50494">
    <property type="entry name" value="Trypsin-like serine proteases"/>
    <property type="match status" value="1"/>
</dbReference>
<evidence type="ECO:0000256" key="1">
    <source>
        <dbReference type="ARBA" id="ARBA00010541"/>
    </source>
</evidence>
<keyword evidence="2" id="KW-0645">Protease</keyword>
<feature type="non-terminal residue" evidence="7">
    <location>
        <position position="482"/>
    </location>
</feature>
<dbReference type="EMBL" id="MFKF01000046">
    <property type="protein sequence ID" value="OGG56150.1"/>
    <property type="molecule type" value="Genomic_DNA"/>
</dbReference>
<dbReference type="Pfam" id="PF13180">
    <property type="entry name" value="PDZ_2"/>
    <property type="match status" value="1"/>
</dbReference>
<dbReference type="PANTHER" id="PTHR22939:SF129">
    <property type="entry name" value="SERINE PROTEASE HTRA2, MITOCHONDRIAL"/>
    <property type="match status" value="1"/>
</dbReference>
<comment type="similarity">
    <text evidence="1">Belongs to the peptidase S1C family.</text>
</comment>
<keyword evidence="5" id="KW-1133">Transmembrane helix</keyword>
<evidence type="ECO:0000256" key="5">
    <source>
        <dbReference type="SAM" id="Phobius"/>
    </source>
</evidence>
<dbReference type="Gene3D" id="2.30.42.10">
    <property type="match status" value="2"/>
</dbReference>
<proteinExistence type="inferred from homology"/>
<dbReference type="Pfam" id="PF17820">
    <property type="entry name" value="PDZ_6"/>
    <property type="match status" value="1"/>
</dbReference>
<protein>
    <recommendedName>
        <fullName evidence="6">PDZ domain-containing protein</fullName>
    </recommendedName>
</protein>
<feature type="region of interest" description="Disordered" evidence="4">
    <location>
        <begin position="41"/>
        <end position="62"/>
    </location>
</feature>
<dbReference type="CDD" id="cd06779">
    <property type="entry name" value="cpPDZ_Deg_HtrA-like"/>
    <property type="match status" value="1"/>
</dbReference>
<evidence type="ECO:0000256" key="3">
    <source>
        <dbReference type="ARBA" id="ARBA00022801"/>
    </source>
</evidence>
<dbReference type="GO" id="GO:0006508">
    <property type="term" value="P:proteolysis"/>
    <property type="evidence" value="ECO:0007669"/>
    <property type="project" value="UniProtKB-KW"/>
</dbReference>
<dbReference type="PANTHER" id="PTHR22939">
    <property type="entry name" value="SERINE PROTEASE FAMILY S1C HTRA-RELATED"/>
    <property type="match status" value="1"/>
</dbReference>
<evidence type="ECO:0000256" key="2">
    <source>
        <dbReference type="ARBA" id="ARBA00022670"/>
    </source>
</evidence>
<dbReference type="AlphaFoldDB" id="A0A1F6D494"/>
<keyword evidence="5" id="KW-0812">Transmembrane</keyword>
<dbReference type="SMART" id="SM00228">
    <property type="entry name" value="PDZ"/>
    <property type="match status" value="2"/>
</dbReference>
<evidence type="ECO:0000313" key="7">
    <source>
        <dbReference type="EMBL" id="OGG56150.1"/>
    </source>
</evidence>
<feature type="domain" description="PDZ" evidence="6">
    <location>
        <begin position="272"/>
        <end position="363"/>
    </location>
</feature>
<dbReference type="InterPro" id="IPR041489">
    <property type="entry name" value="PDZ_6"/>
</dbReference>
<sequence>MPVKVEREARAIGQPVLLATLLCAVALIGVLLTYPRPEVQEVSAPSSAPPSPTPAGPSSETGVAAQVNRAFSGAFRAADSCVVSVISKAPEPGGWGRGRGTQRRRRLGSGIVIREDGIILTNSHVVEGGRDLTAVLSDGRRLRATLLGRDARTDVAILRVNARGLPVARLGDSDGVRVGEWVLSIGNPFNLSHTLTVGVVGGKGRSNLEVAEYEDFIQTDAALNPGNSGGALVNLRGEVIGMNTAVGVPEGEYRGVGFAIPINMARRIAEDLISKGRVVRGDVGVSLQDLDEGLMRAFKRESGTGALVSDVERGRPADRAGIRPYDLIVSFEGQEVRGRAWLANRIAAARPGREVDLGVVRNGEVLAARLTVGQAPDRATPEVPPSDVDRFGLDVEDLSARVARGMGYEGAHGLLVTDVAPGSAAAKAGLQWGDLILEVNRRVLRSQADYKRILGQAQGGDFIVFRVRRGEARVVLAAQAPQ</sequence>
<organism evidence="7 8">
    <name type="scientific">Handelsmanbacteria sp. (strain RIFCSPLOWO2_12_FULL_64_10)</name>
    <dbReference type="NCBI Taxonomy" id="1817868"/>
    <lineage>
        <taxon>Bacteria</taxon>
        <taxon>Candidatus Handelsmaniibacteriota</taxon>
    </lineage>
</organism>
<name>A0A1F6D494_HANXR</name>
<dbReference type="Gene3D" id="2.40.10.120">
    <property type="match status" value="1"/>
</dbReference>
<dbReference type="PRINTS" id="PR00834">
    <property type="entry name" value="PROTEASES2C"/>
</dbReference>
<dbReference type="InterPro" id="IPR036034">
    <property type="entry name" value="PDZ_sf"/>
</dbReference>
<dbReference type="Proteomes" id="UP000178606">
    <property type="component" value="Unassembled WGS sequence"/>
</dbReference>
<evidence type="ECO:0000259" key="6">
    <source>
        <dbReference type="PROSITE" id="PS50106"/>
    </source>
</evidence>
<gene>
    <name evidence="7" type="ORF">A3F84_00660</name>
</gene>
<dbReference type="InterPro" id="IPR001940">
    <property type="entry name" value="Peptidase_S1C"/>
</dbReference>
<accession>A0A1F6D494</accession>
<keyword evidence="3" id="KW-0378">Hydrolase</keyword>
<keyword evidence="5" id="KW-0472">Membrane</keyword>
<comment type="caution">
    <text evidence="7">The sequence shown here is derived from an EMBL/GenBank/DDBJ whole genome shotgun (WGS) entry which is preliminary data.</text>
</comment>
<dbReference type="GO" id="GO:0004252">
    <property type="term" value="F:serine-type endopeptidase activity"/>
    <property type="evidence" value="ECO:0007669"/>
    <property type="project" value="InterPro"/>
</dbReference>
<dbReference type="InterPro" id="IPR009003">
    <property type="entry name" value="Peptidase_S1_PA"/>
</dbReference>
<dbReference type="InterPro" id="IPR001478">
    <property type="entry name" value="PDZ"/>
</dbReference>
<reference evidence="7 8" key="1">
    <citation type="journal article" date="2016" name="Nat. Commun.">
        <title>Thousands of microbial genomes shed light on interconnected biogeochemical processes in an aquifer system.</title>
        <authorList>
            <person name="Anantharaman K."/>
            <person name="Brown C.T."/>
            <person name="Hug L.A."/>
            <person name="Sharon I."/>
            <person name="Castelle C.J."/>
            <person name="Probst A.J."/>
            <person name="Thomas B.C."/>
            <person name="Singh A."/>
            <person name="Wilkins M.J."/>
            <person name="Karaoz U."/>
            <person name="Brodie E.L."/>
            <person name="Williams K.H."/>
            <person name="Hubbard S.S."/>
            <person name="Banfield J.F."/>
        </authorList>
    </citation>
    <scope>NUCLEOTIDE SEQUENCE [LARGE SCALE GENOMIC DNA]</scope>
    <source>
        <strain evidence="8">RIFCSPLOWO2_12_FULL_64_10</strain>
    </source>
</reference>
<evidence type="ECO:0000256" key="4">
    <source>
        <dbReference type="SAM" id="MobiDB-lite"/>
    </source>
</evidence>